<dbReference type="SUPFAM" id="SSF53335">
    <property type="entry name" value="S-adenosyl-L-methionine-dependent methyltransferases"/>
    <property type="match status" value="1"/>
</dbReference>
<sequence length="301" mass="33890">MSSNLESDTISLDTSFEATIQIQGRTYQQLAVERGTSYGPVDEYERDRQEAQHEIFKLVFDGRLIFPPVHNPRKILDCGSGSASWATEVAVIGIDITPHTMPDDPPPNLILQVDDLNEPFTFQTNEFDFVHSRNVVTGINKGRWPSYVKDCARVLKPGGWLQMVEIYHNVQSDNGTMTDEHAVRETSTKFLSSVENSKDLRAPLALESFMRGAGMVDVAGRMIPLPLNGWSINPKEREIGEKLNDSYKSAMSGHMLIPFTEKLHMTHDQFNDLMQRASEEIDNLSLKPYVGLYVCIGRKAN</sequence>
<dbReference type="STRING" id="42251.A0A2T7A0Q7"/>
<proteinExistence type="predicted"/>
<dbReference type="GO" id="GO:0032259">
    <property type="term" value="P:methylation"/>
    <property type="evidence" value="ECO:0007669"/>
    <property type="project" value="UniProtKB-KW"/>
</dbReference>
<dbReference type="PANTHER" id="PTHR43591">
    <property type="entry name" value="METHYLTRANSFERASE"/>
    <property type="match status" value="1"/>
</dbReference>
<evidence type="ECO:0000259" key="1">
    <source>
        <dbReference type="Pfam" id="PF08241"/>
    </source>
</evidence>
<organism evidence="2 3">
    <name type="scientific">Tuber borchii</name>
    <name type="common">White truffle</name>
    <dbReference type="NCBI Taxonomy" id="42251"/>
    <lineage>
        <taxon>Eukaryota</taxon>
        <taxon>Fungi</taxon>
        <taxon>Dikarya</taxon>
        <taxon>Ascomycota</taxon>
        <taxon>Pezizomycotina</taxon>
        <taxon>Pezizomycetes</taxon>
        <taxon>Pezizales</taxon>
        <taxon>Tuberaceae</taxon>
        <taxon>Tuber</taxon>
    </lineage>
</organism>
<dbReference type="Pfam" id="PF08241">
    <property type="entry name" value="Methyltransf_11"/>
    <property type="match status" value="1"/>
</dbReference>
<keyword evidence="2" id="KW-0489">Methyltransferase</keyword>
<comment type="caution">
    <text evidence="2">The sequence shown here is derived from an EMBL/GenBank/DDBJ whole genome shotgun (WGS) entry which is preliminary data.</text>
</comment>
<dbReference type="PANTHER" id="PTHR43591:SF24">
    <property type="entry name" value="2-METHOXY-6-POLYPRENYL-1,4-BENZOQUINOL METHYLASE, MITOCHONDRIAL"/>
    <property type="match status" value="1"/>
</dbReference>
<accession>A0A2T7A0Q7</accession>
<dbReference type="GO" id="GO:0008757">
    <property type="term" value="F:S-adenosylmethionine-dependent methyltransferase activity"/>
    <property type="evidence" value="ECO:0007669"/>
    <property type="project" value="InterPro"/>
</dbReference>
<dbReference type="AlphaFoldDB" id="A0A2T7A0Q7"/>
<keyword evidence="2" id="KW-0808">Transferase</keyword>
<keyword evidence="3" id="KW-1185">Reference proteome</keyword>
<dbReference type="Proteomes" id="UP000244722">
    <property type="component" value="Unassembled WGS sequence"/>
</dbReference>
<dbReference type="CDD" id="cd02440">
    <property type="entry name" value="AdoMet_MTases"/>
    <property type="match status" value="1"/>
</dbReference>
<gene>
    <name evidence="2" type="ORF">B9Z19DRAFT_1191267</name>
</gene>
<dbReference type="Gene3D" id="3.40.50.150">
    <property type="entry name" value="Vaccinia Virus protein VP39"/>
    <property type="match status" value="1"/>
</dbReference>
<evidence type="ECO:0000313" key="3">
    <source>
        <dbReference type="Proteomes" id="UP000244722"/>
    </source>
</evidence>
<feature type="domain" description="Methyltransferase type 11" evidence="1">
    <location>
        <begin position="76"/>
        <end position="161"/>
    </location>
</feature>
<reference evidence="2 3" key="1">
    <citation type="submission" date="2017-04" db="EMBL/GenBank/DDBJ databases">
        <title>Draft genome sequence of Tuber borchii Vittad., a whitish edible truffle.</title>
        <authorList>
            <consortium name="DOE Joint Genome Institute"/>
            <person name="Murat C."/>
            <person name="Kuo A."/>
            <person name="Barry K.W."/>
            <person name="Clum A."/>
            <person name="Dockter R.B."/>
            <person name="Fauchery L."/>
            <person name="Iotti M."/>
            <person name="Kohler A."/>
            <person name="Labutti K."/>
            <person name="Lindquist E.A."/>
            <person name="Lipzen A."/>
            <person name="Ohm R.A."/>
            <person name="Wang M."/>
            <person name="Grigoriev I.V."/>
            <person name="Zambonelli A."/>
            <person name="Martin F.M."/>
        </authorList>
    </citation>
    <scope>NUCLEOTIDE SEQUENCE [LARGE SCALE GENOMIC DNA]</scope>
    <source>
        <strain evidence="2 3">Tbo3840</strain>
    </source>
</reference>
<name>A0A2T7A0Q7_TUBBO</name>
<evidence type="ECO:0000313" key="2">
    <source>
        <dbReference type="EMBL" id="PUU81304.1"/>
    </source>
</evidence>
<protein>
    <submittedName>
        <fullName evidence="2">S-adenosyl-L-methionine-dependent methyltransferase</fullName>
    </submittedName>
</protein>
<dbReference type="OrthoDB" id="506498at2759"/>
<dbReference type="InterPro" id="IPR029063">
    <property type="entry name" value="SAM-dependent_MTases_sf"/>
</dbReference>
<dbReference type="InterPro" id="IPR013216">
    <property type="entry name" value="Methyltransf_11"/>
</dbReference>
<dbReference type="EMBL" id="NESQ01000047">
    <property type="protein sequence ID" value="PUU81304.1"/>
    <property type="molecule type" value="Genomic_DNA"/>
</dbReference>